<feature type="transmembrane region" description="Helical" evidence="7">
    <location>
        <begin position="6"/>
        <end position="29"/>
    </location>
</feature>
<keyword evidence="4 7" id="KW-1133">Transmembrane helix</keyword>
<dbReference type="EMBL" id="PXVD01000010">
    <property type="protein sequence ID" value="MDJ1371242.1"/>
    <property type="molecule type" value="Genomic_DNA"/>
</dbReference>
<feature type="transmembrane region" description="Helical" evidence="7">
    <location>
        <begin position="69"/>
        <end position="89"/>
    </location>
</feature>
<feature type="transmembrane region" description="Helical" evidence="7">
    <location>
        <begin position="41"/>
        <end position="63"/>
    </location>
</feature>
<reference evidence="8" key="1">
    <citation type="submission" date="2018-03" db="EMBL/GenBank/DDBJ databases">
        <authorList>
            <person name="Nunes O.C."/>
            <person name="Lopes A.R."/>
            <person name="Froufe H."/>
            <person name="Munoz-Merida A."/>
            <person name="Barroso C."/>
            <person name="Egas C."/>
        </authorList>
    </citation>
    <scope>NUCLEOTIDE SEQUENCE</scope>
    <source>
        <strain evidence="8">ON4</strain>
    </source>
</reference>
<evidence type="ECO:0000256" key="2">
    <source>
        <dbReference type="ARBA" id="ARBA00022475"/>
    </source>
</evidence>
<evidence type="ECO:0000313" key="8">
    <source>
        <dbReference type="EMBL" id="MDJ1371242.1"/>
    </source>
</evidence>
<organism evidence="8 9">
    <name type="scientific">Gulosibacter molinativorax</name>
    <dbReference type="NCBI Taxonomy" id="256821"/>
    <lineage>
        <taxon>Bacteria</taxon>
        <taxon>Bacillati</taxon>
        <taxon>Actinomycetota</taxon>
        <taxon>Actinomycetes</taxon>
        <taxon>Micrococcales</taxon>
        <taxon>Microbacteriaceae</taxon>
        <taxon>Gulosibacter</taxon>
    </lineage>
</organism>
<keyword evidence="3 7" id="KW-0812">Transmembrane</keyword>
<comment type="subcellular location">
    <subcellularLocation>
        <location evidence="1">Cell membrane</location>
        <topology evidence="1">Multi-pass membrane protein</topology>
    </subcellularLocation>
</comment>
<keyword evidence="9" id="KW-1185">Reference proteome</keyword>
<gene>
    <name evidence="8" type="ORF">C7K25_07650</name>
</gene>
<dbReference type="PANTHER" id="PTHR30086:SF20">
    <property type="entry name" value="ARGININE EXPORTER PROTEIN ARGO-RELATED"/>
    <property type="match status" value="1"/>
</dbReference>
<accession>A0ABT7C7W2</accession>
<dbReference type="Pfam" id="PF01810">
    <property type="entry name" value="LysE"/>
    <property type="match status" value="1"/>
</dbReference>
<feature type="region of interest" description="Disordered" evidence="6">
    <location>
        <begin position="99"/>
        <end position="127"/>
    </location>
</feature>
<dbReference type="RefSeq" id="WP_026936872.1">
    <property type="nucleotide sequence ID" value="NZ_CP028426.1"/>
</dbReference>
<feature type="transmembrane region" description="Helical" evidence="7">
    <location>
        <begin position="229"/>
        <end position="247"/>
    </location>
</feature>
<dbReference type="Proteomes" id="UP001170379">
    <property type="component" value="Unassembled WGS sequence"/>
</dbReference>
<evidence type="ECO:0000256" key="1">
    <source>
        <dbReference type="ARBA" id="ARBA00004651"/>
    </source>
</evidence>
<reference evidence="8" key="2">
    <citation type="journal article" date="2022" name="Sci. Rep.">
        <title>In silico prediction of the enzymes involved in the degradation of the herbicide molinate by Gulosibacter molinativorax ON4T.</title>
        <authorList>
            <person name="Lopes A.R."/>
            <person name="Bunin E."/>
            <person name="Viana A.T."/>
            <person name="Froufe H."/>
            <person name="Munoz-Merida A."/>
            <person name="Pinho D."/>
            <person name="Figueiredo J."/>
            <person name="Barroso C."/>
            <person name="Vaz-Moreira I."/>
            <person name="Bellanger X."/>
            <person name="Egas C."/>
            <person name="Nunes O.C."/>
        </authorList>
    </citation>
    <scope>NUCLEOTIDE SEQUENCE</scope>
    <source>
        <strain evidence="8">ON4</strain>
    </source>
</reference>
<feature type="transmembrane region" description="Helical" evidence="7">
    <location>
        <begin position="153"/>
        <end position="174"/>
    </location>
</feature>
<evidence type="ECO:0000313" key="9">
    <source>
        <dbReference type="Proteomes" id="UP001170379"/>
    </source>
</evidence>
<evidence type="ECO:0000256" key="5">
    <source>
        <dbReference type="ARBA" id="ARBA00023136"/>
    </source>
</evidence>
<evidence type="ECO:0000256" key="3">
    <source>
        <dbReference type="ARBA" id="ARBA00022692"/>
    </source>
</evidence>
<dbReference type="InterPro" id="IPR001123">
    <property type="entry name" value="LeuE-type"/>
</dbReference>
<feature type="transmembrane region" description="Helical" evidence="7">
    <location>
        <begin position="186"/>
        <end position="208"/>
    </location>
</feature>
<comment type="caution">
    <text evidence="8">The sequence shown here is derived from an EMBL/GenBank/DDBJ whole genome shotgun (WGS) entry which is preliminary data.</text>
</comment>
<sequence>MDASLILQFWFVAILFIITPGADWAYAIASALRNRSPLPGILGMLSGHLVATLVVAAGVGVLVAKLPALLSILTLAGALYLVWMGIGLLRAPGEVPVREPGSAEGSATVPVSRGQSGQADVGQDAHVGQDARRSTATRVVLEARVTTPIRTQFLKGAGVSLLNPKVYLLLLALLPQFTDVSGSLPVGVQMAILGLVHVASCAIVYLVVGYGARRVLAARPAAARVITRVSGAIMIVIALVLVIENLLQ</sequence>
<evidence type="ECO:0000256" key="7">
    <source>
        <dbReference type="SAM" id="Phobius"/>
    </source>
</evidence>
<name>A0ABT7C7W2_9MICO</name>
<evidence type="ECO:0000256" key="6">
    <source>
        <dbReference type="SAM" id="MobiDB-lite"/>
    </source>
</evidence>
<keyword evidence="2" id="KW-1003">Cell membrane</keyword>
<keyword evidence="5 7" id="KW-0472">Membrane</keyword>
<protein>
    <submittedName>
        <fullName evidence="8">LysE family translocator</fullName>
    </submittedName>
</protein>
<dbReference type="PANTHER" id="PTHR30086">
    <property type="entry name" value="ARGININE EXPORTER PROTEIN ARGO"/>
    <property type="match status" value="1"/>
</dbReference>
<evidence type="ECO:0000256" key="4">
    <source>
        <dbReference type="ARBA" id="ARBA00022989"/>
    </source>
</evidence>
<proteinExistence type="predicted"/>